<evidence type="ECO:0000256" key="3">
    <source>
        <dbReference type="ARBA" id="ARBA00022801"/>
    </source>
</evidence>
<evidence type="ECO:0000259" key="5">
    <source>
        <dbReference type="PROSITE" id="PS51829"/>
    </source>
</evidence>
<dbReference type="SUPFAM" id="SSF55486">
    <property type="entry name" value="Metalloproteases ('zincins'), catalytic domain"/>
    <property type="match status" value="1"/>
</dbReference>
<dbReference type="InterPro" id="IPR024079">
    <property type="entry name" value="MetalloPept_cat_dom_sf"/>
</dbReference>
<organism evidence="6 7">
    <name type="scientific">Zobellia barbeyronii</name>
    <dbReference type="NCBI Taxonomy" id="2748009"/>
    <lineage>
        <taxon>Bacteria</taxon>
        <taxon>Pseudomonadati</taxon>
        <taxon>Bacteroidota</taxon>
        <taxon>Flavobacteriia</taxon>
        <taxon>Flavobacteriales</taxon>
        <taxon>Flavobacteriaceae</taxon>
        <taxon>Zobellia</taxon>
    </lineage>
</organism>
<dbReference type="SUPFAM" id="SSF49785">
    <property type="entry name" value="Galactose-binding domain-like"/>
    <property type="match status" value="1"/>
</dbReference>
<dbReference type="Gene3D" id="2.60.40.10">
    <property type="entry name" value="Immunoglobulins"/>
    <property type="match status" value="2"/>
</dbReference>
<comment type="caution">
    <text evidence="6">The sequence shown here is derived from an EMBL/GenBank/DDBJ whole genome shotgun (WGS) entry which is preliminary data.</text>
</comment>
<dbReference type="InterPro" id="IPR008979">
    <property type="entry name" value="Galactose-bd-like_sf"/>
</dbReference>
<feature type="domain" description="P/Homo B" evidence="5">
    <location>
        <begin position="845"/>
        <end position="998"/>
    </location>
</feature>
<name>A0ABS5WAE6_9FLAO</name>
<dbReference type="SUPFAM" id="SSF49265">
    <property type="entry name" value="Fibronectin type III"/>
    <property type="match status" value="1"/>
</dbReference>
<feature type="signal peptide" evidence="4">
    <location>
        <begin position="1"/>
        <end position="22"/>
    </location>
</feature>
<dbReference type="Pfam" id="PF01483">
    <property type="entry name" value="P_proprotein"/>
    <property type="match status" value="1"/>
</dbReference>
<dbReference type="InterPro" id="IPR013783">
    <property type="entry name" value="Ig-like_fold"/>
</dbReference>
<evidence type="ECO:0000313" key="6">
    <source>
        <dbReference type="EMBL" id="MBT2159956.1"/>
    </source>
</evidence>
<protein>
    <submittedName>
        <fullName evidence="6">Proprotein convertase P-domain-containing protein</fullName>
    </submittedName>
</protein>
<dbReference type="Gene3D" id="2.60.120.260">
    <property type="entry name" value="Galactose-binding domain-like"/>
    <property type="match status" value="1"/>
</dbReference>
<dbReference type="RefSeq" id="WP_214610229.1">
    <property type="nucleotide sequence ID" value="NZ_JACATN010000001.1"/>
</dbReference>
<dbReference type="Gene3D" id="3.40.390.10">
    <property type="entry name" value="Collagenase (Catalytic Domain)"/>
    <property type="match status" value="1"/>
</dbReference>
<gene>
    <name evidence="6" type="ORF">HW347_01700</name>
</gene>
<dbReference type="Proteomes" id="UP000740413">
    <property type="component" value="Unassembled WGS sequence"/>
</dbReference>
<evidence type="ECO:0000313" key="7">
    <source>
        <dbReference type="Proteomes" id="UP000740413"/>
    </source>
</evidence>
<dbReference type="PROSITE" id="PS51829">
    <property type="entry name" value="P_HOMO_B"/>
    <property type="match status" value="1"/>
</dbReference>
<dbReference type="InterPro" id="IPR002884">
    <property type="entry name" value="P_dom"/>
</dbReference>
<dbReference type="Pfam" id="PF18962">
    <property type="entry name" value="Por_Secre_tail"/>
    <property type="match status" value="1"/>
</dbReference>
<dbReference type="EMBL" id="JACATN010000001">
    <property type="protein sequence ID" value="MBT2159956.1"/>
    <property type="molecule type" value="Genomic_DNA"/>
</dbReference>
<dbReference type="InterPro" id="IPR026444">
    <property type="entry name" value="Secre_tail"/>
</dbReference>
<dbReference type="NCBIfam" id="TIGR04183">
    <property type="entry name" value="Por_Secre_tail"/>
    <property type="match status" value="1"/>
</dbReference>
<keyword evidence="2 4" id="KW-0732">Signal</keyword>
<reference evidence="7" key="2">
    <citation type="submission" date="2023-07" db="EMBL/GenBank/DDBJ databases">
        <title>Zobellia barbeyronii sp. nov., a new marine flavobacterium, isolated from green and red algae.</title>
        <authorList>
            <person name="Nedashkovskaya O.I."/>
            <person name="Otstavnykh N."/>
            <person name="Zhukova N."/>
            <person name="Guzev K."/>
            <person name="Chausova V."/>
            <person name="Tekutyeva L."/>
            <person name="Mikhailov V."/>
            <person name="Isaeva M."/>
        </authorList>
    </citation>
    <scope>NUCLEOTIDE SEQUENCE [LARGE SCALE GENOMIC DNA]</scope>
    <source>
        <strain evidence="7">KMM 6746</strain>
    </source>
</reference>
<evidence type="ECO:0000256" key="2">
    <source>
        <dbReference type="ARBA" id="ARBA00022729"/>
    </source>
</evidence>
<evidence type="ECO:0000256" key="1">
    <source>
        <dbReference type="ARBA" id="ARBA00022670"/>
    </source>
</evidence>
<keyword evidence="1" id="KW-0645">Protease</keyword>
<keyword evidence="3" id="KW-0378">Hydrolase</keyword>
<dbReference type="Pfam" id="PF13583">
    <property type="entry name" value="Reprolysin_4"/>
    <property type="match status" value="1"/>
</dbReference>
<accession>A0ABS5WAE6</accession>
<reference evidence="6 7" key="1">
    <citation type="submission" date="2020-06" db="EMBL/GenBank/DDBJ databases">
        <authorList>
            <person name="Isaeva M.P."/>
            <person name="Chernysheva N.Y."/>
        </authorList>
    </citation>
    <scope>NUCLEOTIDE SEQUENCE [LARGE SCALE GENOMIC DNA]</scope>
    <source>
        <strain evidence="6 7">KMM 6746</strain>
    </source>
</reference>
<evidence type="ECO:0000256" key="4">
    <source>
        <dbReference type="SAM" id="SignalP"/>
    </source>
</evidence>
<sequence length="1269" mass="136967">MVTKLRLVFSITIAFLSFYASAQSEYWESSSMNKSSYKRVSQELNTQGGKVFALQEKLFKEDLKSSSTSKSTSKIVYFPNSSGKMVAYSVKETPVLSEALSKKYPEIKSFSGQAVNNRQNRIRFSISQKDVQAMIVSAEKSESSFIEKVDNDKYIVYSRSAKTEDELDFICSTQDKVLSAGANLTAKPSDGRVLRKYRLAVSATAEYTAYHGGTVADALAGINATITRINEVFETDLAVRLELVAGTDKIIYTNAATDPYKSSGSSTSTVSLSTLGEQAQAAMTSEIGEANYDIGHVFHEGENGGNAGFIGAICVTNRKGSAYSSSKVPKGDKFDLDFVAHEMGHQLGANHTWSHEFEGTLVQVEPGSGSTIMGYAGITDVNDVAARGDDYFHYISIKQIIENLENKTCGDVISIANNPPVVTDLEDYVIPKSTAFVLDGTATDPDVGDVLTYTWEQIDNGVVTQASFGPNNASGANFRSRLPSLAPIRYFPMLSQVVKGNLTQTYPTRGSAWETVSDVEREMNFAFSVRDNAPGGGQVVSELTNIAVVNSAGPFQVTSQAAAETYVAGEVLQVDWDVAGTDILPIATKSVDIMLSVDGGVTFTVPLAMGVVNDGSHKVVVPGVSAEKARIMVKASDNIYYAVNSTDFSIEASQFVMNFSELEFEACHFDDLIIPFMYETYLGFDEEVVFTVTDAPENLGVTFTPDTVSVDGTRVDMLLENTENVLEGAYSLTVMAVSASVSKEVAIDIKIYDTDFPAVALIAPADNLVDAATTELLEWEDDVSYTSYEVHIATDDAFANLVELVTVTTNSYVPTELDNQSDYYWRVKPLNVCGEGEFSVVRKFSTIQVDCTNKRARDLPLEISAIERATVISKITFFEDLKVDDINVKLNIDHEYLEDLVITLTSPNNTVVPLISSSCGNLKNIDATFDDDAANFTCGATATTAISGTVKPLGSLSSFNGESVLGEWTLTVIDNAARDGGIINGFSLDICVEGEFRPDVDNDGVFDDGDDQCLNTPEGAEVDSSGCEVYRFAPDNFEITVQSESCRNNDDGVITISTLLPLDYSISISGNNTDVTNTFTNVFSLSSLTSGVYTLCVNASGADADYEEFCAQVIVSQPDPLGVTSSISPDGKQIILSMEGADAYTVELNGKTVLTDKSEITLDLQSGGNTLRVSTGLSCQGIHEDSFFVGSDPIVFPNPFDSNTRLVLGASTEKVRIDIFSISGALVKTEEGTPRSGGIDLDFTSLHSGIYIVKVKGETIEGTVKVIKR</sequence>
<dbReference type="InterPro" id="IPR036116">
    <property type="entry name" value="FN3_sf"/>
</dbReference>
<proteinExistence type="predicted"/>
<keyword evidence="7" id="KW-1185">Reference proteome</keyword>
<feature type="chain" id="PRO_5045324385" evidence="4">
    <location>
        <begin position="23"/>
        <end position="1269"/>
    </location>
</feature>